<protein>
    <recommendedName>
        <fullName evidence="5">Oxidoreductase</fullName>
    </recommendedName>
</protein>
<dbReference type="GO" id="GO:0016491">
    <property type="term" value="F:oxidoreductase activity"/>
    <property type="evidence" value="ECO:0007669"/>
    <property type="project" value="UniProtKB-KW"/>
</dbReference>
<dbReference type="RefSeq" id="WP_035068475.1">
    <property type="nucleotide sequence ID" value="NZ_JMIH01000004.1"/>
</dbReference>
<accession>A0A074L765</accession>
<dbReference type="PANTHER" id="PTHR43639">
    <property type="entry name" value="OXIDOREDUCTASE, SHORT-CHAIN DEHYDROGENASE/REDUCTASE FAMILY (AFU_ORTHOLOGUE AFUA_5G02870)"/>
    <property type="match status" value="1"/>
</dbReference>
<keyword evidence="2" id="KW-0560">Oxidoreductase</keyword>
<evidence type="ECO:0008006" key="5">
    <source>
        <dbReference type="Google" id="ProtNLM"/>
    </source>
</evidence>
<sequence length="250" mass="26365">MDLKLKDKTAVVTGASKGIGAGIAKAFAKAGAKVVVNYASAKEDANKVVNEIKENGGTAIAVQCDVKNSADVQRLFQETKDAFGGLDILVNNAGVFKYELLEEVTEESFHLQYNTHVLGNLLCTQNAVKMFGNNGGSIINLSSTVSLNPFPGLIVYSAVKAAIDNMTKTLSKELGPRKIRINTIAPGVTQTEGNLRMGITGGDMEKQMVSMTPMGRAGQVQDIAKVAVFLASDDAGWVTGERITVAGGLL</sequence>
<proteinExistence type="inferred from homology"/>
<gene>
    <name evidence="3" type="ORF">EL17_21815</name>
</gene>
<dbReference type="Gene3D" id="3.40.50.720">
    <property type="entry name" value="NAD(P)-binding Rossmann-like Domain"/>
    <property type="match status" value="1"/>
</dbReference>
<dbReference type="InterPro" id="IPR036291">
    <property type="entry name" value="NAD(P)-bd_dom_sf"/>
</dbReference>
<evidence type="ECO:0000256" key="1">
    <source>
        <dbReference type="ARBA" id="ARBA00006484"/>
    </source>
</evidence>
<reference evidence="3 4" key="1">
    <citation type="submission" date="2014-04" db="EMBL/GenBank/DDBJ databases">
        <title>Characterization and application of a salt tolerant electro-active bacterium.</title>
        <authorList>
            <person name="Yang L."/>
            <person name="Wei S."/>
            <person name="Tay Q.X.M."/>
        </authorList>
    </citation>
    <scope>NUCLEOTIDE SEQUENCE [LARGE SCALE GENOMIC DNA]</scope>
    <source>
        <strain evidence="3 4">LY1</strain>
    </source>
</reference>
<dbReference type="PRINTS" id="PR00081">
    <property type="entry name" value="GDHRDH"/>
</dbReference>
<dbReference type="STRING" id="1048983.EL17_21815"/>
<dbReference type="EMBL" id="JMIH01000004">
    <property type="protein sequence ID" value="KEO75673.1"/>
    <property type="molecule type" value="Genomic_DNA"/>
</dbReference>
<evidence type="ECO:0000313" key="4">
    <source>
        <dbReference type="Proteomes" id="UP000027821"/>
    </source>
</evidence>
<comment type="similarity">
    <text evidence="1">Belongs to the short-chain dehydrogenases/reductases (SDR) family.</text>
</comment>
<dbReference type="PRINTS" id="PR00080">
    <property type="entry name" value="SDRFAMILY"/>
</dbReference>
<comment type="caution">
    <text evidence="3">The sequence shown here is derived from an EMBL/GenBank/DDBJ whole genome shotgun (WGS) entry which is preliminary data.</text>
</comment>
<dbReference type="AlphaFoldDB" id="A0A074L765"/>
<dbReference type="PANTHER" id="PTHR43639:SF1">
    <property type="entry name" value="SHORT-CHAIN DEHYDROGENASE_REDUCTASE FAMILY PROTEIN"/>
    <property type="match status" value="1"/>
</dbReference>
<keyword evidence="4" id="KW-1185">Reference proteome</keyword>
<dbReference type="Pfam" id="PF13561">
    <property type="entry name" value="adh_short_C2"/>
    <property type="match status" value="1"/>
</dbReference>
<dbReference type="FunFam" id="3.40.50.720:FF:000084">
    <property type="entry name" value="Short-chain dehydrogenase reductase"/>
    <property type="match status" value="1"/>
</dbReference>
<dbReference type="SUPFAM" id="SSF51735">
    <property type="entry name" value="NAD(P)-binding Rossmann-fold domains"/>
    <property type="match status" value="1"/>
</dbReference>
<organism evidence="3 4">
    <name type="scientific">Anditalea andensis</name>
    <dbReference type="NCBI Taxonomy" id="1048983"/>
    <lineage>
        <taxon>Bacteria</taxon>
        <taxon>Pseudomonadati</taxon>
        <taxon>Bacteroidota</taxon>
        <taxon>Cytophagia</taxon>
        <taxon>Cytophagales</taxon>
        <taxon>Cytophagaceae</taxon>
        <taxon>Anditalea</taxon>
    </lineage>
</organism>
<evidence type="ECO:0000313" key="3">
    <source>
        <dbReference type="EMBL" id="KEO75673.1"/>
    </source>
</evidence>
<dbReference type="eggNOG" id="COG1028">
    <property type="taxonomic scope" value="Bacteria"/>
</dbReference>
<dbReference type="InterPro" id="IPR002347">
    <property type="entry name" value="SDR_fam"/>
</dbReference>
<dbReference type="Proteomes" id="UP000027821">
    <property type="component" value="Unassembled WGS sequence"/>
</dbReference>
<name>A0A074L765_9BACT</name>
<evidence type="ECO:0000256" key="2">
    <source>
        <dbReference type="ARBA" id="ARBA00023002"/>
    </source>
</evidence>
<dbReference type="NCBIfam" id="NF005559">
    <property type="entry name" value="PRK07231.1"/>
    <property type="match status" value="1"/>
</dbReference>
<dbReference type="OrthoDB" id="9788235at2"/>